<organism evidence="2 3">
    <name type="scientific">Leptospira noguchii serovar Panama str. CZ214</name>
    <dbReference type="NCBI Taxonomy" id="1001595"/>
    <lineage>
        <taxon>Bacteria</taxon>
        <taxon>Pseudomonadati</taxon>
        <taxon>Spirochaetota</taxon>
        <taxon>Spirochaetia</taxon>
        <taxon>Leptospirales</taxon>
        <taxon>Leptospiraceae</taxon>
        <taxon>Leptospira</taxon>
    </lineage>
</organism>
<evidence type="ECO:0000313" key="2">
    <source>
        <dbReference type="EMBL" id="EQA72580.1"/>
    </source>
</evidence>
<comment type="caution">
    <text evidence="2">The sequence shown here is derived from an EMBL/GenBank/DDBJ whole genome shotgun (WGS) entry which is preliminary data.</text>
</comment>
<accession>T0FSR6</accession>
<evidence type="ECO:0000313" key="3">
    <source>
        <dbReference type="Proteomes" id="UP000015442"/>
    </source>
</evidence>
<keyword evidence="1" id="KW-0812">Transmembrane</keyword>
<gene>
    <name evidence="2" type="ORF">LEP1GSC059_1300</name>
</gene>
<keyword evidence="1" id="KW-1133">Transmembrane helix</keyword>
<dbReference type="EMBL" id="AKWY02000015">
    <property type="protein sequence ID" value="EQA72580.1"/>
    <property type="molecule type" value="Genomic_DNA"/>
</dbReference>
<protein>
    <submittedName>
        <fullName evidence="2">Uncharacterized protein</fullName>
    </submittedName>
</protein>
<keyword evidence="1" id="KW-0472">Membrane</keyword>
<reference evidence="2 3" key="1">
    <citation type="submission" date="2013-05" db="EMBL/GenBank/DDBJ databases">
        <authorList>
            <person name="Harkins D.M."/>
            <person name="Durkin A.S."/>
            <person name="Brinkac L.M."/>
            <person name="Haft D.H."/>
            <person name="Selengut J.D."/>
            <person name="Sanka R."/>
            <person name="DePew J."/>
            <person name="Purushe J."/>
            <person name="Hartskeerl R.A."/>
            <person name="Ahmed A."/>
            <person name="van der Linden H."/>
            <person name="Goris M.G.A."/>
            <person name="Vinetz J.M."/>
            <person name="Sutton G.G."/>
            <person name="Nierman W.C."/>
            <person name="Fouts D.E."/>
        </authorList>
    </citation>
    <scope>NUCLEOTIDE SEQUENCE [LARGE SCALE GENOMIC DNA]</scope>
    <source>
        <strain evidence="2 3">CZ214</strain>
    </source>
</reference>
<proteinExistence type="predicted"/>
<evidence type="ECO:0000256" key="1">
    <source>
        <dbReference type="SAM" id="Phobius"/>
    </source>
</evidence>
<sequence>MEFFNNSFITDRVVPTLQSFIVKYGFVVVPTFSFYRKTKF</sequence>
<dbReference type="AlphaFoldDB" id="T0FSR6"/>
<dbReference type="Proteomes" id="UP000015442">
    <property type="component" value="Unassembled WGS sequence"/>
</dbReference>
<name>T0FSR6_9LEPT</name>
<feature type="transmembrane region" description="Helical" evidence="1">
    <location>
        <begin position="16"/>
        <end position="35"/>
    </location>
</feature>